<name>A0A915KQ21_ROMCU</name>
<evidence type="ECO:0000313" key="2">
    <source>
        <dbReference type="Proteomes" id="UP000887565"/>
    </source>
</evidence>
<dbReference type="InterPro" id="IPR051918">
    <property type="entry name" value="STPP_CPPED1"/>
</dbReference>
<dbReference type="Gene3D" id="3.60.21.10">
    <property type="match status" value="1"/>
</dbReference>
<feature type="domain" description="Calcineurin-like phosphoesterase" evidence="1">
    <location>
        <begin position="45"/>
        <end position="264"/>
    </location>
</feature>
<evidence type="ECO:0000259" key="1">
    <source>
        <dbReference type="Pfam" id="PF00149"/>
    </source>
</evidence>
<reference evidence="3" key="1">
    <citation type="submission" date="2022-11" db="UniProtKB">
        <authorList>
            <consortium name="WormBaseParasite"/>
        </authorList>
    </citation>
    <scope>IDENTIFICATION</scope>
</reference>
<keyword evidence="2" id="KW-1185">Reference proteome</keyword>
<dbReference type="GO" id="GO:0016787">
    <property type="term" value="F:hydrolase activity"/>
    <property type="evidence" value="ECO:0007669"/>
    <property type="project" value="InterPro"/>
</dbReference>
<evidence type="ECO:0000313" key="3">
    <source>
        <dbReference type="WBParaSite" id="nRc.2.0.1.t40564-RA"/>
    </source>
</evidence>
<protein>
    <submittedName>
        <fullName evidence="3">Calcineurin-like phosphoesterase domain-containing protein</fullName>
    </submittedName>
</protein>
<sequence length="333" mass="38359">MGADPQYPWTEPVVKGNRKDISRDMIENYFLGMSKLSKLKSGCVVKAVIINGDLTAFGREDELDTFKRLLEDAKKELNVPVFLALGNHDYANNVNDCDNNDCSTRMVKFMVADLSRKMALIKSKDMHVVKIMERPLAYSIGRRCSDPTFRILFNGSLAYSFDIENIHFVQLQNYPTYQIEWQSKLYSEDKEAFCRFKGMQTFNIRSSLNWLENDLRDAAAQAKHIIICFHDSTEHFALDAGAQRFKRLITEYHVAGIFVGHFHNRHGLFPQDSQRYGNVPVFASGAAIYGTFLRVMFYPRTETMSVQGYLSTFSGQAWKLDIKNDTDRFRLRT</sequence>
<dbReference type="Proteomes" id="UP000887565">
    <property type="component" value="Unplaced"/>
</dbReference>
<proteinExistence type="predicted"/>
<dbReference type="InterPro" id="IPR029052">
    <property type="entry name" value="Metallo-depent_PP-like"/>
</dbReference>
<dbReference type="AlphaFoldDB" id="A0A915KQ21"/>
<dbReference type="Pfam" id="PF00149">
    <property type="entry name" value="Metallophos"/>
    <property type="match status" value="1"/>
</dbReference>
<dbReference type="SUPFAM" id="SSF56300">
    <property type="entry name" value="Metallo-dependent phosphatases"/>
    <property type="match status" value="1"/>
</dbReference>
<dbReference type="PANTHER" id="PTHR43143:SF1">
    <property type="entry name" value="SERINE_THREONINE-PROTEIN PHOSPHATASE CPPED1"/>
    <property type="match status" value="1"/>
</dbReference>
<dbReference type="PANTHER" id="PTHR43143">
    <property type="entry name" value="METALLOPHOSPHOESTERASE, CALCINEURIN SUPERFAMILY"/>
    <property type="match status" value="1"/>
</dbReference>
<organism evidence="2 3">
    <name type="scientific">Romanomermis culicivorax</name>
    <name type="common">Nematode worm</name>
    <dbReference type="NCBI Taxonomy" id="13658"/>
    <lineage>
        <taxon>Eukaryota</taxon>
        <taxon>Metazoa</taxon>
        <taxon>Ecdysozoa</taxon>
        <taxon>Nematoda</taxon>
        <taxon>Enoplea</taxon>
        <taxon>Dorylaimia</taxon>
        <taxon>Mermithida</taxon>
        <taxon>Mermithoidea</taxon>
        <taxon>Mermithidae</taxon>
        <taxon>Romanomermis</taxon>
    </lineage>
</organism>
<accession>A0A915KQ21</accession>
<dbReference type="WBParaSite" id="nRc.2.0.1.t40564-RA">
    <property type="protein sequence ID" value="nRc.2.0.1.t40564-RA"/>
    <property type="gene ID" value="nRc.2.0.1.g40564"/>
</dbReference>
<dbReference type="InterPro" id="IPR004843">
    <property type="entry name" value="Calcineurin-like_PHP"/>
</dbReference>